<dbReference type="Proteomes" id="UP000549343">
    <property type="component" value="Unassembled WGS sequence"/>
</dbReference>
<accession>A0A7W7IHG1</accession>
<evidence type="ECO:0000313" key="3">
    <source>
        <dbReference type="Proteomes" id="UP000549343"/>
    </source>
</evidence>
<sequence>MTRVVYAADGRELAVEEWGVPTGFPVFLLHGTPGSRLGPVPRPMTLYQLGIRLISFDRPGYGRSDRMTGRVVADVAADVRLLADVLDLEEFAVLGRSGGAPHALACAALLPGRATRAAALVGLAPAQAEGLDWFEGMAPSNTREYMAVRGQGRLVSARLRSIAERIRADPAQHVADLYAGLTQSDRRVVLEAGMRRMLLETFAEAFRTSADGWIDDLLAFCAPWGFELGDIVVPTMLWHGANDTFSPAGHSRWMADRIPTSTVVVQSGSAHFGAFNVLPDVLTWLSRPGGHRSERL</sequence>
<comment type="caution">
    <text evidence="2">The sequence shown here is derived from an EMBL/GenBank/DDBJ whole genome shotgun (WGS) entry which is preliminary data.</text>
</comment>
<dbReference type="PANTHER" id="PTHR43433">
    <property type="entry name" value="HYDROLASE, ALPHA/BETA FOLD FAMILY PROTEIN"/>
    <property type="match status" value="1"/>
</dbReference>
<dbReference type="RefSeq" id="WP_184887455.1">
    <property type="nucleotide sequence ID" value="NZ_BAAAHD010000052.1"/>
</dbReference>
<dbReference type="InterPro" id="IPR000073">
    <property type="entry name" value="AB_hydrolase_1"/>
</dbReference>
<dbReference type="Gene3D" id="3.40.50.1820">
    <property type="entry name" value="alpha/beta hydrolase"/>
    <property type="match status" value="1"/>
</dbReference>
<reference evidence="2 3" key="1">
    <citation type="submission" date="2020-08" db="EMBL/GenBank/DDBJ databases">
        <title>Sequencing the genomes of 1000 actinobacteria strains.</title>
        <authorList>
            <person name="Klenk H.-P."/>
        </authorList>
    </citation>
    <scope>NUCLEOTIDE SEQUENCE [LARGE SCALE GENOMIC DNA]</scope>
    <source>
        <strain evidence="2 3">DSM 44772</strain>
    </source>
</reference>
<evidence type="ECO:0000313" key="2">
    <source>
        <dbReference type="EMBL" id="MBB4777174.1"/>
    </source>
</evidence>
<name>A0A7W7IHG1_9ACTN</name>
<dbReference type="SUPFAM" id="SSF53474">
    <property type="entry name" value="alpha/beta-Hydrolases"/>
    <property type="match status" value="1"/>
</dbReference>
<proteinExistence type="predicted"/>
<feature type="domain" description="AB hydrolase-1" evidence="1">
    <location>
        <begin position="25"/>
        <end position="273"/>
    </location>
</feature>
<dbReference type="EMBL" id="JACHMV010000001">
    <property type="protein sequence ID" value="MBB4777174.1"/>
    <property type="molecule type" value="Genomic_DNA"/>
</dbReference>
<dbReference type="Pfam" id="PF00561">
    <property type="entry name" value="Abhydrolase_1"/>
    <property type="match status" value="1"/>
</dbReference>
<dbReference type="AlphaFoldDB" id="A0A7W7IHG1"/>
<gene>
    <name evidence="2" type="ORF">F4557_005592</name>
</gene>
<dbReference type="GO" id="GO:0003824">
    <property type="term" value="F:catalytic activity"/>
    <property type="evidence" value="ECO:0007669"/>
    <property type="project" value="UniProtKB-ARBA"/>
</dbReference>
<dbReference type="InterPro" id="IPR029058">
    <property type="entry name" value="AB_hydrolase_fold"/>
</dbReference>
<dbReference type="PANTHER" id="PTHR43433:SF10">
    <property type="entry name" value="AB HYDROLASE-1 DOMAIN-CONTAINING PROTEIN"/>
    <property type="match status" value="1"/>
</dbReference>
<dbReference type="InterPro" id="IPR050471">
    <property type="entry name" value="AB_hydrolase"/>
</dbReference>
<organism evidence="2 3">
    <name type="scientific">Actinomadura livida</name>
    <dbReference type="NCBI Taxonomy" id="79909"/>
    <lineage>
        <taxon>Bacteria</taxon>
        <taxon>Bacillati</taxon>
        <taxon>Actinomycetota</taxon>
        <taxon>Actinomycetes</taxon>
        <taxon>Streptosporangiales</taxon>
        <taxon>Thermomonosporaceae</taxon>
        <taxon>Actinomadura</taxon>
    </lineage>
</organism>
<evidence type="ECO:0000259" key="1">
    <source>
        <dbReference type="Pfam" id="PF00561"/>
    </source>
</evidence>
<protein>
    <submittedName>
        <fullName evidence="2">Pimeloyl-ACP methyl ester carboxylesterase</fullName>
    </submittedName>
</protein>